<comment type="subcellular location">
    <subcellularLocation>
        <location evidence="1">Cell membrane</location>
        <topology evidence="1">Multi-pass membrane protein</topology>
    </subcellularLocation>
</comment>
<evidence type="ECO:0000256" key="2">
    <source>
        <dbReference type="ARBA" id="ARBA00022475"/>
    </source>
</evidence>
<feature type="transmembrane region" description="Helical" evidence="6">
    <location>
        <begin position="330"/>
        <end position="349"/>
    </location>
</feature>
<reference evidence="8 9" key="1">
    <citation type="journal article" date="2009" name="Stand. Genomic Sci.">
        <title>Complete genome sequence of Rhodothermus marinus type strain (R-10).</title>
        <authorList>
            <person name="Nolan M."/>
            <person name="Tindall B.J."/>
            <person name="Pomrenke H."/>
            <person name="Lapidus A."/>
            <person name="Copeland A."/>
            <person name="Glavina Del Rio T."/>
            <person name="Lucas S."/>
            <person name="Chen F."/>
            <person name="Tice H."/>
            <person name="Cheng J.F."/>
            <person name="Saunders E."/>
            <person name="Han C."/>
            <person name="Bruce D."/>
            <person name="Goodwin L."/>
            <person name="Chain P."/>
            <person name="Pitluck S."/>
            <person name="Ovchinikova G."/>
            <person name="Pati A."/>
            <person name="Ivanova N."/>
            <person name="Mavromatis K."/>
            <person name="Chen A."/>
            <person name="Palaniappan K."/>
            <person name="Land M."/>
            <person name="Hauser L."/>
            <person name="Chang Y.J."/>
            <person name="Jeffries C.D."/>
            <person name="Brettin T."/>
            <person name="Goker M."/>
            <person name="Bristow J."/>
            <person name="Eisen J.A."/>
            <person name="Markowitz V."/>
            <person name="Hugenholtz P."/>
            <person name="Kyrpides N.C."/>
            <person name="Klenk H.P."/>
            <person name="Detter J.C."/>
        </authorList>
    </citation>
    <scope>NUCLEOTIDE SEQUENCE [LARGE SCALE GENOMIC DNA]</scope>
    <source>
        <strain evidence="9">ATCC 43812 / DSM 4252 / R-10</strain>
    </source>
</reference>
<feature type="transmembrane region" description="Helical" evidence="6">
    <location>
        <begin position="295"/>
        <end position="318"/>
    </location>
</feature>
<proteinExistence type="predicted"/>
<feature type="transmembrane region" description="Helical" evidence="6">
    <location>
        <begin position="21"/>
        <end position="45"/>
    </location>
</feature>
<dbReference type="EMBL" id="CP001807">
    <property type="protein sequence ID" value="ACY49282.1"/>
    <property type="molecule type" value="Genomic_DNA"/>
</dbReference>
<dbReference type="HOGENOM" id="CLU_046841_0_0_10"/>
<dbReference type="PANTHER" id="PTHR30294:SF29">
    <property type="entry name" value="MULTIDRUG ABC TRANSPORTER PERMEASE YBHS-RELATED"/>
    <property type="match status" value="1"/>
</dbReference>
<dbReference type="KEGG" id="rmr:Rmar_2404"/>
<evidence type="ECO:0000313" key="9">
    <source>
        <dbReference type="Proteomes" id="UP000002221"/>
    </source>
</evidence>
<keyword evidence="5 6" id="KW-0472">Membrane</keyword>
<dbReference type="GO" id="GO:0005886">
    <property type="term" value="C:plasma membrane"/>
    <property type="evidence" value="ECO:0007669"/>
    <property type="project" value="UniProtKB-SubCell"/>
</dbReference>
<dbReference type="STRING" id="518766.Rmar_2404"/>
<feature type="domain" description="ABC-2 type transporter transmembrane" evidence="7">
    <location>
        <begin position="19"/>
        <end position="404"/>
    </location>
</feature>
<sequence>MDKIWIVLQSEFLRRVRTRAFLLTTLLAPILLLAIALLPALIGYLGGRDASRHLAVVDSTGVLLARMQERAPATLHLEAVTLPPDSLQAAVLQGRYDGYLILPAALVEGDVAAELYVEKSLGLSFQSQVERLINRAVRDVRLERLQVPPELVAALRAEVPLRQYRLSETGTEADGTVFFSIIGYLMGFIIYGATLAYGSLVMQGVIEEKSSRVIELIVSSVRPFQLLMGKVLGIGAMGLVQFVLWGLLLVAGTMAAGPIIAHFLDPQQLNLPANASTQELLQAANITLPPIDPLLIVWFVLFFLGGYLMYSSLFAAVGSAVEQQQDAQSLMLPLMLLIVIPILFITYVIENPGAPLSVGLSLFPFFSPILMIVRIAIGSAALWEAVLAYLLLVAGFLGAIWISARIYRIGILSYGQKPSLRELLRWIRA</sequence>
<dbReference type="PANTHER" id="PTHR30294">
    <property type="entry name" value="MEMBRANE COMPONENT OF ABC TRANSPORTER YHHJ-RELATED"/>
    <property type="match status" value="1"/>
</dbReference>
<evidence type="ECO:0000256" key="3">
    <source>
        <dbReference type="ARBA" id="ARBA00022692"/>
    </source>
</evidence>
<feature type="transmembrane region" description="Helical" evidence="6">
    <location>
        <begin position="231"/>
        <end position="264"/>
    </location>
</feature>
<accession>D0MEQ4</accession>
<evidence type="ECO:0000256" key="5">
    <source>
        <dbReference type="ARBA" id="ARBA00023136"/>
    </source>
</evidence>
<dbReference type="AlphaFoldDB" id="D0MEQ4"/>
<keyword evidence="9" id="KW-1185">Reference proteome</keyword>
<feature type="transmembrane region" description="Helical" evidence="6">
    <location>
        <begin position="355"/>
        <end position="373"/>
    </location>
</feature>
<keyword evidence="3 6" id="KW-0812">Transmembrane</keyword>
<evidence type="ECO:0000256" key="4">
    <source>
        <dbReference type="ARBA" id="ARBA00022989"/>
    </source>
</evidence>
<dbReference type="InterPro" id="IPR013525">
    <property type="entry name" value="ABC2_TM"/>
</dbReference>
<dbReference type="OrthoDB" id="9768837at2"/>
<dbReference type="eggNOG" id="COG1668">
    <property type="taxonomic scope" value="Bacteria"/>
</dbReference>
<dbReference type="SUPFAM" id="SSF53850">
    <property type="entry name" value="Periplasmic binding protein-like II"/>
    <property type="match status" value="1"/>
</dbReference>
<keyword evidence="2" id="KW-1003">Cell membrane</keyword>
<protein>
    <recommendedName>
        <fullName evidence="7">ABC-2 type transporter transmembrane domain-containing protein</fullName>
    </recommendedName>
</protein>
<name>D0MEQ4_RHOM4</name>
<evidence type="ECO:0000313" key="8">
    <source>
        <dbReference type="EMBL" id="ACY49282.1"/>
    </source>
</evidence>
<gene>
    <name evidence="8" type="ordered locus">Rmar_2404</name>
</gene>
<dbReference type="Proteomes" id="UP000002221">
    <property type="component" value="Chromosome"/>
</dbReference>
<feature type="transmembrane region" description="Helical" evidence="6">
    <location>
        <begin position="177"/>
        <end position="202"/>
    </location>
</feature>
<evidence type="ECO:0000259" key="7">
    <source>
        <dbReference type="Pfam" id="PF12698"/>
    </source>
</evidence>
<organism evidence="8 9">
    <name type="scientific">Rhodothermus marinus (strain ATCC 43812 / DSM 4252 / R-10)</name>
    <name type="common">Rhodothermus obamensis</name>
    <dbReference type="NCBI Taxonomy" id="518766"/>
    <lineage>
        <taxon>Bacteria</taxon>
        <taxon>Pseudomonadati</taxon>
        <taxon>Rhodothermota</taxon>
        <taxon>Rhodothermia</taxon>
        <taxon>Rhodothermales</taxon>
        <taxon>Rhodothermaceae</taxon>
        <taxon>Rhodothermus</taxon>
    </lineage>
</organism>
<dbReference type="RefSeq" id="WP_012844892.1">
    <property type="nucleotide sequence ID" value="NC_013501.1"/>
</dbReference>
<dbReference type="Pfam" id="PF12698">
    <property type="entry name" value="ABC2_membrane_3"/>
    <property type="match status" value="1"/>
</dbReference>
<dbReference type="GO" id="GO:0140359">
    <property type="term" value="F:ABC-type transporter activity"/>
    <property type="evidence" value="ECO:0007669"/>
    <property type="project" value="InterPro"/>
</dbReference>
<keyword evidence="4 6" id="KW-1133">Transmembrane helix</keyword>
<dbReference type="Gene3D" id="3.40.190.10">
    <property type="entry name" value="Periplasmic binding protein-like II"/>
    <property type="match status" value="1"/>
</dbReference>
<feature type="transmembrane region" description="Helical" evidence="6">
    <location>
        <begin position="385"/>
        <end position="404"/>
    </location>
</feature>
<evidence type="ECO:0000256" key="1">
    <source>
        <dbReference type="ARBA" id="ARBA00004651"/>
    </source>
</evidence>
<dbReference type="InterPro" id="IPR051449">
    <property type="entry name" value="ABC-2_transporter_component"/>
</dbReference>
<evidence type="ECO:0000256" key="6">
    <source>
        <dbReference type="SAM" id="Phobius"/>
    </source>
</evidence>